<proteinExistence type="predicted"/>
<sequence>MHRSLVSEFLSLLQNLNVSIEETKMADNYFTILRNRPPMTWFDQGIELGGGQPFTVGPEGDERNKMHILKASYYLDSLLDDDGSAYRRRMTDGKIPFTSLDTLEGSPISPLGKAPCVGRPCLFETTVSLLPNDIRHSCEHTQDMLDLEEQNLQILGDDKMHYLSYPPSFAVDGKPDTAFRSLRSRFHPSHRTSIF</sequence>
<dbReference type="EMBL" id="WTXG01000001">
    <property type="protein sequence ID" value="KAI0308277.1"/>
    <property type="molecule type" value="Genomic_DNA"/>
</dbReference>
<evidence type="ECO:0000313" key="1">
    <source>
        <dbReference type="EMBL" id="KAI0308277.1"/>
    </source>
</evidence>
<reference evidence="1" key="1">
    <citation type="journal article" date="2022" name="New Phytol.">
        <title>Evolutionary transition to the ectomycorrhizal habit in the genomes of a hyperdiverse lineage of mushroom-forming fungi.</title>
        <authorList>
            <person name="Looney B."/>
            <person name="Miyauchi S."/>
            <person name="Morin E."/>
            <person name="Drula E."/>
            <person name="Courty P.E."/>
            <person name="Kohler A."/>
            <person name="Kuo A."/>
            <person name="LaButti K."/>
            <person name="Pangilinan J."/>
            <person name="Lipzen A."/>
            <person name="Riley R."/>
            <person name="Andreopoulos W."/>
            <person name="He G."/>
            <person name="Johnson J."/>
            <person name="Nolan M."/>
            <person name="Tritt A."/>
            <person name="Barry K.W."/>
            <person name="Grigoriev I.V."/>
            <person name="Nagy L.G."/>
            <person name="Hibbett D."/>
            <person name="Henrissat B."/>
            <person name="Matheny P.B."/>
            <person name="Labbe J."/>
            <person name="Martin F.M."/>
        </authorList>
    </citation>
    <scope>NUCLEOTIDE SEQUENCE</scope>
    <source>
        <strain evidence="1">BPL690</strain>
    </source>
</reference>
<accession>A0AAD4QSA4</accession>
<dbReference type="AlphaFoldDB" id="A0AAD4QSA4"/>
<protein>
    <submittedName>
        <fullName evidence="1">Uncharacterized protein</fullName>
    </submittedName>
</protein>
<dbReference type="Proteomes" id="UP001203297">
    <property type="component" value="Unassembled WGS sequence"/>
</dbReference>
<name>A0AAD4QSA4_9AGAM</name>
<evidence type="ECO:0000313" key="2">
    <source>
        <dbReference type="Proteomes" id="UP001203297"/>
    </source>
</evidence>
<keyword evidence="2" id="KW-1185">Reference proteome</keyword>
<comment type="caution">
    <text evidence="1">The sequence shown here is derived from an EMBL/GenBank/DDBJ whole genome shotgun (WGS) entry which is preliminary data.</text>
</comment>
<organism evidence="1 2">
    <name type="scientific">Multifurca ochricompacta</name>
    <dbReference type="NCBI Taxonomy" id="376703"/>
    <lineage>
        <taxon>Eukaryota</taxon>
        <taxon>Fungi</taxon>
        <taxon>Dikarya</taxon>
        <taxon>Basidiomycota</taxon>
        <taxon>Agaricomycotina</taxon>
        <taxon>Agaricomycetes</taxon>
        <taxon>Russulales</taxon>
        <taxon>Russulaceae</taxon>
        <taxon>Multifurca</taxon>
    </lineage>
</organism>
<gene>
    <name evidence="1" type="ORF">B0F90DRAFT_153442</name>
</gene>